<dbReference type="GO" id="GO:0004674">
    <property type="term" value="F:protein serine/threonine kinase activity"/>
    <property type="evidence" value="ECO:0007669"/>
    <property type="project" value="TreeGrafter"/>
</dbReference>
<dbReference type="PROSITE" id="PS50011">
    <property type="entry name" value="PROTEIN_KINASE_DOM"/>
    <property type="match status" value="1"/>
</dbReference>
<dbReference type="STRING" id="946333.A4W93_19195"/>
<dbReference type="InterPro" id="IPR020635">
    <property type="entry name" value="Tyr_kinase_cat_dom"/>
</dbReference>
<feature type="compositionally biased region" description="Pro residues" evidence="5">
    <location>
        <begin position="387"/>
        <end position="413"/>
    </location>
</feature>
<keyword evidence="4" id="KW-0067">ATP-binding</keyword>
<dbReference type="PANTHER" id="PTHR43289:SF34">
    <property type="entry name" value="SERINE_THREONINE-PROTEIN KINASE YBDM-RELATED"/>
    <property type="match status" value="1"/>
</dbReference>
<sequence length="616" mass="64171">MTSSLPPTTSTGSAPLQDEHDALPVGTRLGEFEILKVLGVGGFGIVYLAMDHALDRLVAVKEYMPSMMAARGRGTEVSLRSSMHQDTFNIGLRSFVNEAKLLARFNHPSLVKVYRFWEANGTAYMAMPFYPGRTLKDERRAMLHTPDESWLRGLVDPLLGAMEVLHKESVYHRDIAPDNILLLPDGPPVLLDFGAARAVIGDRTQSLTAVLKPSYAPIEQYADVGHLRQGPWTDLYALGAVLHFVVTGRPPKPSASRAVHDDHVPLTTLPREVTGSMPLKVLKAIDWALTVSPHTRPQNVQQFRDALEGRVDPPEQPAPVPAAPAVPVSPPAAGWDRTQQTDDAAPVDLELTVVTKPAATPADATIAAPPRGATGTAPVRPPAAAVPVPPPPPPPPAPPAVSAPPVAPAPPPRTSRALPPMFDGADAPAEATGSGSRTGLMLGVLGAVLLVVVALGYLLLKDRLGKPAAPVTPPAVAASAAVPVIVAPATVPATPATPAVDPAPAAVAPPPVVAVPNWSASAVAPAVAPPPATTPVTPPPVTAVAPTPAPRANPQPARPRTPAATPAAPAAAAQTPRDVCNARATGSMSSCMQRVCTQGALVDHPQCVQLRRDSEW</sequence>
<evidence type="ECO:0000256" key="3">
    <source>
        <dbReference type="ARBA" id="ARBA00022777"/>
    </source>
</evidence>
<dbReference type="InterPro" id="IPR000719">
    <property type="entry name" value="Prot_kinase_dom"/>
</dbReference>
<dbReference type="InterPro" id="IPR011009">
    <property type="entry name" value="Kinase-like_dom_sf"/>
</dbReference>
<evidence type="ECO:0000313" key="7">
    <source>
        <dbReference type="EMBL" id="ARN21852.1"/>
    </source>
</evidence>
<dbReference type="KEGG" id="rgu:A4W93_19195"/>
<dbReference type="GO" id="GO:0005524">
    <property type="term" value="F:ATP binding"/>
    <property type="evidence" value="ECO:0007669"/>
    <property type="project" value="UniProtKB-UniRule"/>
</dbReference>
<name>A0A1W6LC76_9BURK</name>
<feature type="region of interest" description="Disordered" evidence="5">
    <location>
        <begin position="362"/>
        <end position="435"/>
    </location>
</feature>
<organism evidence="7 8">
    <name type="scientific">Piscinibacter gummiphilus</name>
    <dbReference type="NCBI Taxonomy" id="946333"/>
    <lineage>
        <taxon>Bacteria</taxon>
        <taxon>Pseudomonadati</taxon>
        <taxon>Pseudomonadota</taxon>
        <taxon>Betaproteobacteria</taxon>
        <taxon>Burkholderiales</taxon>
        <taxon>Sphaerotilaceae</taxon>
        <taxon>Piscinibacter</taxon>
    </lineage>
</organism>
<dbReference type="Pfam" id="PF00069">
    <property type="entry name" value="Pkinase"/>
    <property type="match status" value="1"/>
</dbReference>
<accession>A0A1W6LC76</accession>
<feature type="region of interest" description="Disordered" evidence="5">
    <location>
        <begin position="528"/>
        <end position="574"/>
    </location>
</feature>
<gene>
    <name evidence="7" type="ORF">A4W93_19195</name>
</gene>
<keyword evidence="2" id="KW-0547">Nucleotide-binding</keyword>
<evidence type="ECO:0000256" key="6">
    <source>
        <dbReference type="SAM" id="Phobius"/>
    </source>
</evidence>
<keyword evidence="3" id="KW-0418">Kinase</keyword>
<feature type="transmembrane region" description="Helical" evidence="6">
    <location>
        <begin position="440"/>
        <end position="460"/>
    </location>
</feature>
<reference evidence="7 8" key="1">
    <citation type="submission" date="2016-04" db="EMBL/GenBank/DDBJ databases">
        <title>Complete genome sequence of natural rubber-degrading, novel Gram-negative bacterium, Rhizobacter gummiphilus strain NS21.</title>
        <authorList>
            <person name="Tabata M."/>
            <person name="Kasai D."/>
            <person name="Fukuda M."/>
        </authorList>
    </citation>
    <scope>NUCLEOTIDE SEQUENCE [LARGE SCALE GENOMIC DNA]</scope>
    <source>
        <strain evidence="7 8">NS21</strain>
    </source>
</reference>
<evidence type="ECO:0000313" key="8">
    <source>
        <dbReference type="Proteomes" id="UP000193427"/>
    </source>
</evidence>
<keyword evidence="1" id="KW-0808">Transferase</keyword>
<dbReference type="PROSITE" id="PS00107">
    <property type="entry name" value="PROTEIN_KINASE_ATP"/>
    <property type="match status" value="1"/>
</dbReference>
<evidence type="ECO:0000256" key="5">
    <source>
        <dbReference type="SAM" id="MobiDB-lite"/>
    </source>
</evidence>
<feature type="region of interest" description="Disordered" evidence="5">
    <location>
        <begin position="1"/>
        <end position="20"/>
    </location>
</feature>
<feature type="compositionally biased region" description="Pro residues" evidence="5">
    <location>
        <begin position="314"/>
        <end position="330"/>
    </location>
</feature>
<dbReference type="InterPro" id="IPR017441">
    <property type="entry name" value="Protein_kinase_ATP_BS"/>
</dbReference>
<protein>
    <submittedName>
        <fullName evidence="7">Uncharacterized protein</fullName>
    </submittedName>
</protein>
<keyword evidence="8" id="KW-1185">Reference proteome</keyword>
<feature type="region of interest" description="Disordered" evidence="5">
    <location>
        <begin position="310"/>
        <end position="338"/>
    </location>
</feature>
<dbReference type="Gene3D" id="3.30.200.20">
    <property type="entry name" value="Phosphorylase Kinase, domain 1"/>
    <property type="match status" value="1"/>
</dbReference>
<dbReference type="Gene3D" id="1.10.510.10">
    <property type="entry name" value="Transferase(Phosphotransferase) domain 1"/>
    <property type="match status" value="1"/>
</dbReference>
<dbReference type="SMART" id="SM00219">
    <property type="entry name" value="TyrKc"/>
    <property type="match status" value="1"/>
</dbReference>
<feature type="compositionally biased region" description="Pro residues" evidence="5">
    <location>
        <begin position="528"/>
        <end position="559"/>
    </location>
</feature>
<evidence type="ECO:0000256" key="1">
    <source>
        <dbReference type="ARBA" id="ARBA00022679"/>
    </source>
</evidence>
<keyword evidence="6" id="KW-0472">Membrane</keyword>
<dbReference type="InterPro" id="IPR008266">
    <property type="entry name" value="Tyr_kinase_AS"/>
</dbReference>
<dbReference type="GO" id="GO:0004713">
    <property type="term" value="F:protein tyrosine kinase activity"/>
    <property type="evidence" value="ECO:0007669"/>
    <property type="project" value="InterPro"/>
</dbReference>
<dbReference type="SUPFAM" id="SSF56112">
    <property type="entry name" value="Protein kinase-like (PK-like)"/>
    <property type="match status" value="1"/>
</dbReference>
<dbReference type="PROSITE" id="PS00109">
    <property type="entry name" value="PROTEIN_KINASE_TYR"/>
    <property type="match status" value="1"/>
</dbReference>
<keyword evidence="6" id="KW-0812">Transmembrane</keyword>
<dbReference type="EMBL" id="CP015118">
    <property type="protein sequence ID" value="ARN21852.1"/>
    <property type="molecule type" value="Genomic_DNA"/>
</dbReference>
<dbReference type="CDD" id="cd14014">
    <property type="entry name" value="STKc_PknB_like"/>
    <property type="match status" value="1"/>
</dbReference>
<dbReference type="Proteomes" id="UP000193427">
    <property type="component" value="Chromosome"/>
</dbReference>
<dbReference type="RefSeq" id="WP_218919155.1">
    <property type="nucleotide sequence ID" value="NZ_BSPR01000006.1"/>
</dbReference>
<feature type="compositionally biased region" description="Low complexity" evidence="5">
    <location>
        <begin position="1"/>
        <end position="15"/>
    </location>
</feature>
<feature type="compositionally biased region" description="Low complexity" evidence="5">
    <location>
        <begin position="362"/>
        <end position="386"/>
    </location>
</feature>
<keyword evidence="6" id="KW-1133">Transmembrane helix</keyword>
<feature type="compositionally biased region" description="Low complexity" evidence="5">
    <location>
        <begin position="560"/>
        <end position="574"/>
    </location>
</feature>
<proteinExistence type="predicted"/>
<evidence type="ECO:0000256" key="2">
    <source>
        <dbReference type="ARBA" id="ARBA00022741"/>
    </source>
</evidence>
<dbReference type="PANTHER" id="PTHR43289">
    <property type="entry name" value="MITOGEN-ACTIVATED PROTEIN KINASE KINASE KINASE 20-RELATED"/>
    <property type="match status" value="1"/>
</dbReference>
<dbReference type="AlphaFoldDB" id="A0A1W6LC76"/>
<evidence type="ECO:0000256" key="4">
    <source>
        <dbReference type="ARBA" id="ARBA00022840"/>
    </source>
</evidence>